<evidence type="ECO:0000313" key="13">
    <source>
        <dbReference type="EMBL" id="AIZ16430.1"/>
    </source>
</evidence>
<feature type="binding site" evidence="12">
    <location>
        <position position="244"/>
    </location>
    <ligand>
        <name>Mg(2+)</name>
        <dbReference type="ChEBI" id="CHEBI:18420"/>
        <label>1</label>
    </ligand>
</feature>
<feature type="binding site" evidence="12">
    <location>
        <position position="228"/>
    </location>
    <ligand>
        <name>Mg(2+)</name>
        <dbReference type="ChEBI" id="CHEBI:18420"/>
        <label>1</label>
    </ligand>
</feature>
<evidence type="ECO:0000256" key="3">
    <source>
        <dbReference type="ARBA" id="ARBA00009736"/>
    </source>
</evidence>
<dbReference type="NCBIfam" id="TIGR01484">
    <property type="entry name" value="HAD-SF-IIB"/>
    <property type="match status" value="1"/>
</dbReference>
<keyword evidence="9" id="KW-0413">Isomerase</keyword>
<dbReference type="STRING" id="1447715.AH67_05535"/>
<dbReference type="SFLD" id="SFLDS00003">
    <property type="entry name" value="Haloacid_Dehalogenase"/>
    <property type="match status" value="1"/>
</dbReference>
<proteinExistence type="inferred from homology"/>
<evidence type="ECO:0000256" key="10">
    <source>
        <dbReference type="PIRSR" id="PIRSR605002-1"/>
    </source>
</evidence>
<dbReference type="GO" id="GO:0009298">
    <property type="term" value="P:GDP-mannose biosynthetic process"/>
    <property type="evidence" value="ECO:0007669"/>
    <property type="project" value="UniProtKB-UniPathway"/>
</dbReference>
<dbReference type="SUPFAM" id="SSF56784">
    <property type="entry name" value="HAD-like"/>
    <property type="match status" value="1"/>
</dbReference>
<dbReference type="EMBL" id="CP007457">
    <property type="protein sequence ID" value="AIZ16430.1"/>
    <property type="molecule type" value="Genomic_DNA"/>
</dbReference>
<keyword evidence="7 12" id="KW-0479">Metal-binding</keyword>
<comment type="cofactor">
    <cofactor evidence="12">
        <name>Mg(2+)</name>
        <dbReference type="ChEBI" id="CHEBI:18420"/>
    </cofactor>
</comment>
<dbReference type="KEGG" id="bpsp:AH67_05535"/>
<sequence length="274" mass="30134">MSEPVSVDCAQVDINALCEKMRVAAFDLDGTLARSKKPMHPDMAQALSTLTTLMPVAIISGGAMPLLESQVTDVLTDDADRTHLHLMPTTGTRYFRWSGGEWTPIYQRDLDSEDRRAAIASLEHHARAMGLWEEHTWGDRIEDRGSQITFSALGQQAPVDAKEAWDPTNEKKNRLAQAVQRDVPHLLVRSGGSTSVDVSGRGIDKSYAVHELARILDVPVGSMMFVGDRLDPDGNDYPAAKAGTMAIRVAGPEETLRLCTAIIDWYGTHRPRMA</sequence>
<dbReference type="OrthoDB" id="2241234at2"/>
<dbReference type="GO" id="GO:0016791">
    <property type="term" value="F:phosphatase activity"/>
    <property type="evidence" value="ECO:0007669"/>
    <property type="project" value="UniProtKB-ARBA"/>
</dbReference>
<dbReference type="HOGENOM" id="CLU_065090_0_0_11"/>
<evidence type="ECO:0000256" key="7">
    <source>
        <dbReference type="ARBA" id="ARBA00022723"/>
    </source>
</evidence>
<evidence type="ECO:0000256" key="12">
    <source>
        <dbReference type="PIRSR" id="PIRSR605002-3"/>
    </source>
</evidence>
<feature type="binding site" evidence="11">
    <location>
        <position position="197"/>
    </location>
    <ligand>
        <name>alpha-D-mannose 1-phosphate</name>
        <dbReference type="ChEBI" id="CHEBI:58409"/>
    </ligand>
</feature>
<comment type="similarity">
    <text evidence="3">Belongs to the eukaryotic PMM family.</text>
</comment>
<feature type="binding site" evidence="11">
    <location>
        <position position="195"/>
    </location>
    <ligand>
        <name>alpha-D-mannose 1-phosphate</name>
        <dbReference type="ChEBI" id="CHEBI:58409"/>
    </ligand>
</feature>
<dbReference type="GO" id="GO:0004615">
    <property type="term" value="F:phosphomannomutase activity"/>
    <property type="evidence" value="ECO:0007669"/>
    <property type="project" value="UniProtKB-EC"/>
</dbReference>
<dbReference type="AlphaFoldDB" id="A0A0A7IB34"/>
<keyword evidence="13" id="KW-0378">Hydrolase</keyword>
<organism evidence="13 14">
    <name type="scientific">Bifidobacterium pseudolongum PV8-2</name>
    <dbReference type="NCBI Taxonomy" id="1447715"/>
    <lineage>
        <taxon>Bacteria</taxon>
        <taxon>Bacillati</taxon>
        <taxon>Actinomycetota</taxon>
        <taxon>Actinomycetes</taxon>
        <taxon>Bifidobacteriales</taxon>
        <taxon>Bifidobacteriaceae</taxon>
        <taxon>Bifidobacterium</taxon>
    </lineage>
</organism>
<dbReference type="InterPro" id="IPR043169">
    <property type="entry name" value="PMM_cap"/>
</dbReference>
<dbReference type="Gene3D" id="3.40.50.1000">
    <property type="entry name" value="HAD superfamily/HAD-like"/>
    <property type="match status" value="1"/>
</dbReference>
<keyword evidence="6" id="KW-0963">Cytoplasm</keyword>
<dbReference type="Gene3D" id="3.30.1240.20">
    <property type="match status" value="1"/>
</dbReference>
<evidence type="ECO:0000256" key="8">
    <source>
        <dbReference type="ARBA" id="ARBA00022842"/>
    </source>
</evidence>
<keyword evidence="8 12" id="KW-0460">Magnesium</keyword>
<dbReference type="UniPathway" id="UPA00126">
    <property type="reaction ID" value="UER00424"/>
</dbReference>
<reference evidence="13 14" key="1">
    <citation type="journal article" date="2015" name="Genome Announc.">
        <title>Bifidobacterium pseudolongum Strain PV8-2, Isolated from a Stool Sample of an Anemic Kenyan Infant.</title>
        <authorList>
            <person name="Vazquez-Gutierrez P."/>
            <person name="Lacroix C."/>
            <person name="Chassard C."/>
            <person name="Klumpp J."/>
            <person name="Stevens M.J."/>
            <person name="Jans C."/>
        </authorList>
    </citation>
    <scope>NUCLEOTIDE SEQUENCE [LARGE SCALE GENOMIC DNA]</scope>
    <source>
        <strain evidence="13 14">PV8-2</strain>
    </source>
</reference>
<dbReference type="Proteomes" id="UP000030636">
    <property type="component" value="Chromosome"/>
</dbReference>
<dbReference type="InterPro" id="IPR023214">
    <property type="entry name" value="HAD_sf"/>
</dbReference>
<feature type="binding site" evidence="12">
    <location>
        <position position="29"/>
    </location>
    <ligand>
        <name>Mg(2+)</name>
        <dbReference type="ChEBI" id="CHEBI:18420"/>
        <label>1</label>
    </ligand>
</feature>
<evidence type="ECO:0000256" key="2">
    <source>
        <dbReference type="ARBA" id="ARBA00004699"/>
    </source>
</evidence>
<evidence type="ECO:0000256" key="5">
    <source>
        <dbReference type="ARBA" id="ARBA00012730"/>
    </source>
</evidence>
<evidence type="ECO:0000256" key="4">
    <source>
        <dbReference type="ARBA" id="ARBA00011738"/>
    </source>
</evidence>
<feature type="binding site" evidence="12">
    <location>
        <position position="27"/>
    </location>
    <ligand>
        <name>Mg(2+)</name>
        <dbReference type="ChEBI" id="CHEBI:18420"/>
        <label>1</label>
    </ligand>
</feature>
<evidence type="ECO:0000256" key="11">
    <source>
        <dbReference type="PIRSR" id="PIRSR605002-2"/>
    </source>
</evidence>
<dbReference type="EC" id="5.4.2.8" evidence="5"/>
<dbReference type="InterPro" id="IPR006379">
    <property type="entry name" value="HAD-SF_hydro_IIB"/>
</dbReference>
<dbReference type="GO" id="GO:0005737">
    <property type="term" value="C:cytoplasm"/>
    <property type="evidence" value="ECO:0007669"/>
    <property type="project" value="UniProtKB-SubCell"/>
</dbReference>
<evidence type="ECO:0000313" key="14">
    <source>
        <dbReference type="Proteomes" id="UP000030636"/>
    </source>
</evidence>
<feature type="active site" description="Proton donor/acceptor" evidence="10">
    <location>
        <position position="29"/>
    </location>
</feature>
<evidence type="ECO:0000256" key="6">
    <source>
        <dbReference type="ARBA" id="ARBA00022490"/>
    </source>
</evidence>
<protein>
    <recommendedName>
        <fullName evidence="5">phosphomannomutase</fullName>
        <ecNumber evidence="5">5.4.2.8</ecNumber>
    </recommendedName>
</protein>
<feature type="binding site" evidence="11">
    <location>
        <position position="144"/>
    </location>
    <ligand>
        <name>alpha-D-mannose 1-phosphate</name>
        <dbReference type="ChEBI" id="CHEBI:58409"/>
    </ligand>
</feature>
<evidence type="ECO:0000256" key="9">
    <source>
        <dbReference type="ARBA" id="ARBA00023235"/>
    </source>
</evidence>
<comment type="subcellular location">
    <subcellularLocation>
        <location evidence="1">Cytoplasm</location>
    </subcellularLocation>
</comment>
<dbReference type="GO" id="GO:0046872">
    <property type="term" value="F:metal ion binding"/>
    <property type="evidence" value="ECO:0007669"/>
    <property type="project" value="UniProtKB-KW"/>
</dbReference>
<gene>
    <name evidence="13" type="ORF">AH67_05535</name>
</gene>
<dbReference type="Pfam" id="PF03332">
    <property type="entry name" value="PMM"/>
    <property type="match status" value="1"/>
</dbReference>
<comment type="pathway">
    <text evidence="2">Nucleotide-sugar biosynthesis; GDP-alpha-D-mannose biosynthesis; alpha-D-mannose 1-phosphate from D-fructose 6-phosphate: step 2/2.</text>
</comment>
<dbReference type="SFLD" id="SFLDG01140">
    <property type="entry name" value="C2.B:_Phosphomannomutase_and_P"/>
    <property type="match status" value="1"/>
</dbReference>
<accession>A0A0A7IB34</accession>
<comment type="subunit">
    <text evidence="4">Homodimer.</text>
</comment>
<name>A0A0A7IB34_9BIFI</name>
<dbReference type="InterPro" id="IPR036412">
    <property type="entry name" value="HAD-like_sf"/>
</dbReference>
<evidence type="ECO:0000256" key="1">
    <source>
        <dbReference type="ARBA" id="ARBA00004496"/>
    </source>
</evidence>
<feature type="active site" description="Nucleophile" evidence="10">
    <location>
        <position position="27"/>
    </location>
</feature>
<dbReference type="SFLD" id="SFLDG01143">
    <property type="entry name" value="C2.B.3:_Phosphomannomutase_Lik"/>
    <property type="match status" value="1"/>
</dbReference>
<dbReference type="RefSeq" id="WP_022858602.1">
    <property type="nucleotide sequence ID" value="NZ_CP007457.1"/>
</dbReference>
<keyword evidence="14" id="KW-1185">Reference proteome</keyword>
<dbReference type="InterPro" id="IPR005002">
    <property type="entry name" value="PMM"/>
</dbReference>